<evidence type="ECO:0000313" key="1">
    <source>
        <dbReference type="EMBL" id="ALE91205.1"/>
    </source>
</evidence>
<keyword evidence="2" id="KW-1185">Reference proteome</keyword>
<sequence length="69" mass="7374">MKSIARQDCDAVKVMEVSPRGAVRVTRSLTRVVANEDGLDRHPPLSRPGAPFQLIAGIESGTESSNVVT</sequence>
<dbReference type="PATRIC" id="fig|656366.3.peg.129"/>
<dbReference type="Proteomes" id="UP000062833">
    <property type="component" value="Chromosome"/>
</dbReference>
<reference evidence="2" key="1">
    <citation type="submission" date="2015-09" db="EMBL/GenBank/DDBJ databases">
        <title>Complete genome of Arthrobacter alpinus strain R3.8.</title>
        <authorList>
            <person name="See-Too W.S."/>
            <person name="Chan K.G."/>
        </authorList>
    </citation>
    <scope>NUCLEOTIDE SEQUENCE [LARGE SCALE GENOMIC DNA]</scope>
    <source>
        <strain evidence="2">R3.8</strain>
    </source>
</reference>
<dbReference type="EMBL" id="CP012677">
    <property type="protein sequence ID" value="ALE91205.1"/>
    <property type="molecule type" value="Genomic_DNA"/>
</dbReference>
<dbReference type="KEGG" id="aaq:AOC05_00605"/>
<gene>
    <name evidence="1" type="ORF">AOC05_00605</name>
</gene>
<dbReference type="AlphaFoldDB" id="A0A0M3UFE8"/>
<protein>
    <submittedName>
        <fullName evidence="1">Uncharacterized protein</fullName>
    </submittedName>
</protein>
<organism evidence="1 2">
    <name type="scientific">Arthrobacter alpinus</name>
    <dbReference type="NCBI Taxonomy" id="656366"/>
    <lineage>
        <taxon>Bacteria</taxon>
        <taxon>Bacillati</taxon>
        <taxon>Actinomycetota</taxon>
        <taxon>Actinomycetes</taxon>
        <taxon>Micrococcales</taxon>
        <taxon>Micrococcaceae</taxon>
        <taxon>Arthrobacter</taxon>
    </lineage>
</organism>
<accession>A0A0M3UFE8</accession>
<evidence type="ECO:0000313" key="2">
    <source>
        <dbReference type="Proteomes" id="UP000062833"/>
    </source>
</evidence>
<proteinExistence type="predicted"/>
<name>A0A0M3UFE8_9MICC</name>